<name>A0AAD4SZW0_9MAGN</name>
<sequence>MWALGDLNKKVDELQVEKHLQNPTPPELKAIQQEAAKAVMGEINGAINNLRENRKVMPRMQFVPLVCEVLKVKEPKTLSIEDLLQFVVTGRYAYESEFKKLFQDYDEDAVDLNADVELPSEDIQYERYLSSTQIVEKCFGNDVLPLPEPVIEKEPQLVKQQMVENRKEEKEMLGLACTRVAKTIHEEKGEGSKLAPHSDFFDSPSFTLLTPEETANEVVEPAKASMKIKLSLKKT</sequence>
<dbReference type="EMBL" id="JAJJMB010007708">
    <property type="protein sequence ID" value="KAI3928345.1"/>
    <property type="molecule type" value="Genomic_DNA"/>
</dbReference>
<dbReference type="Proteomes" id="UP001202328">
    <property type="component" value="Unassembled WGS sequence"/>
</dbReference>
<keyword evidence="2" id="KW-1185">Reference proteome</keyword>
<evidence type="ECO:0000313" key="2">
    <source>
        <dbReference type="Proteomes" id="UP001202328"/>
    </source>
</evidence>
<organism evidence="1 2">
    <name type="scientific">Papaver atlanticum</name>
    <dbReference type="NCBI Taxonomy" id="357466"/>
    <lineage>
        <taxon>Eukaryota</taxon>
        <taxon>Viridiplantae</taxon>
        <taxon>Streptophyta</taxon>
        <taxon>Embryophyta</taxon>
        <taxon>Tracheophyta</taxon>
        <taxon>Spermatophyta</taxon>
        <taxon>Magnoliopsida</taxon>
        <taxon>Ranunculales</taxon>
        <taxon>Papaveraceae</taxon>
        <taxon>Papaveroideae</taxon>
        <taxon>Papaver</taxon>
    </lineage>
</organism>
<gene>
    <name evidence="1" type="ORF">MKW98_023946</name>
</gene>
<proteinExistence type="predicted"/>
<protein>
    <submittedName>
        <fullName evidence="1">Uncharacterized protein</fullName>
    </submittedName>
</protein>
<reference evidence="1" key="1">
    <citation type="submission" date="2022-04" db="EMBL/GenBank/DDBJ databases">
        <title>A functionally conserved STORR gene fusion in Papaver species that diverged 16.8 million years ago.</title>
        <authorList>
            <person name="Catania T."/>
        </authorList>
    </citation>
    <scope>NUCLEOTIDE SEQUENCE</scope>
    <source>
        <strain evidence="1">S-188037</strain>
    </source>
</reference>
<accession>A0AAD4SZW0</accession>
<evidence type="ECO:0000313" key="1">
    <source>
        <dbReference type="EMBL" id="KAI3928345.1"/>
    </source>
</evidence>
<comment type="caution">
    <text evidence="1">The sequence shown here is derived from an EMBL/GenBank/DDBJ whole genome shotgun (WGS) entry which is preliminary data.</text>
</comment>
<dbReference type="AlphaFoldDB" id="A0AAD4SZW0"/>